<feature type="transmembrane region" description="Helical" evidence="7">
    <location>
        <begin position="299"/>
        <end position="320"/>
    </location>
</feature>
<comment type="caution">
    <text evidence="9">The sequence shown here is derived from an EMBL/GenBank/DDBJ whole genome shotgun (WGS) entry which is preliminary data.</text>
</comment>
<dbReference type="RefSeq" id="WP_193922748.1">
    <property type="nucleotide sequence ID" value="NZ_JADEWL010000072.1"/>
</dbReference>
<dbReference type="Pfam" id="PF07690">
    <property type="entry name" value="MFS_1"/>
    <property type="match status" value="2"/>
</dbReference>
<keyword evidence="3" id="KW-1003">Cell membrane</keyword>
<sequence>MKLSKQKKSNSIFSDGLLALYIIAFLTGISLGFFNPFISTLMAQNQVNEIYIGANSTVYFLVIALVTPFVPKILRRFGLAKTMIFGFVLMAVSASLFPMTTQLPLWFLIRIFMGIACCLYLVSGQTALNYLSHEGNRAMVNGINALALTLGFGVGPLFGSSLYQISPQLSFYFGSLVILSGVIVVWIGLPQKSISFQTSTHTKILSKLKLPLVGAFAYGFAESTLVSLYPVFLLKQNYSVDKIGATLAIFIVGGLISTVPIAYIGDKHGRLKTLFFAACIVLFSFIFLSFSYNITATNIFAFTVGAGFSPILPLAIALIGESISQHQLSTGTSIFMGTYSFGCTAGPILSSFVMQSIGDRYIFSLVIISFSIFSSYILKKIMQVKTI</sequence>
<dbReference type="AlphaFoldDB" id="A0A8J7F5H0"/>
<feature type="transmembrane region" description="Helical" evidence="7">
    <location>
        <begin position="103"/>
        <end position="122"/>
    </location>
</feature>
<feature type="transmembrane region" description="Helical" evidence="7">
    <location>
        <begin position="243"/>
        <end position="262"/>
    </location>
</feature>
<dbReference type="InterPro" id="IPR011701">
    <property type="entry name" value="MFS"/>
</dbReference>
<evidence type="ECO:0000256" key="4">
    <source>
        <dbReference type="ARBA" id="ARBA00022692"/>
    </source>
</evidence>
<evidence type="ECO:0000313" key="9">
    <source>
        <dbReference type="EMBL" id="MBE9214788.1"/>
    </source>
</evidence>
<dbReference type="CDD" id="cd17477">
    <property type="entry name" value="MFS_YcaD_like"/>
    <property type="match status" value="1"/>
</dbReference>
<feature type="domain" description="Major facilitator superfamily (MFS) profile" evidence="8">
    <location>
        <begin position="16"/>
        <end position="382"/>
    </location>
</feature>
<protein>
    <submittedName>
        <fullName evidence="9">MFS transporter</fullName>
    </submittedName>
</protein>
<dbReference type="InterPro" id="IPR020846">
    <property type="entry name" value="MFS_dom"/>
</dbReference>
<dbReference type="Gene3D" id="1.20.1250.20">
    <property type="entry name" value="MFS general substrate transporter like domains"/>
    <property type="match status" value="2"/>
</dbReference>
<dbReference type="PANTHER" id="PTHR23521">
    <property type="entry name" value="TRANSPORTER MFS SUPERFAMILY"/>
    <property type="match status" value="1"/>
</dbReference>
<evidence type="ECO:0000256" key="1">
    <source>
        <dbReference type="ARBA" id="ARBA00004651"/>
    </source>
</evidence>
<evidence type="ECO:0000256" key="6">
    <source>
        <dbReference type="ARBA" id="ARBA00023136"/>
    </source>
</evidence>
<dbReference type="Proteomes" id="UP000620559">
    <property type="component" value="Unassembled WGS sequence"/>
</dbReference>
<evidence type="ECO:0000256" key="7">
    <source>
        <dbReference type="SAM" id="Phobius"/>
    </source>
</evidence>
<keyword evidence="6 7" id="KW-0472">Membrane</keyword>
<dbReference type="InterPro" id="IPR047200">
    <property type="entry name" value="MFS_YcaD-like"/>
</dbReference>
<dbReference type="PANTHER" id="PTHR23521:SF2">
    <property type="entry name" value="TRANSPORTER MFS SUPERFAMILY"/>
    <property type="match status" value="1"/>
</dbReference>
<accession>A0A8J7F5H0</accession>
<feature type="transmembrane region" description="Helical" evidence="7">
    <location>
        <begin position="332"/>
        <end position="354"/>
    </location>
</feature>
<dbReference type="PROSITE" id="PS50850">
    <property type="entry name" value="MFS"/>
    <property type="match status" value="1"/>
</dbReference>
<keyword evidence="10" id="KW-1185">Reference proteome</keyword>
<evidence type="ECO:0000256" key="2">
    <source>
        <dbReference type="ARBA" id="ARBA00022448"/>
    </source>
</evidence>
<reference evidence="9" key="1">
    <citation type="submission" date="2020-10" db="EMBL/GenBank/DDBJ databases">
        <authorList>
            <person name="Castelo-Branco R."/>
            <person name="Eusebio N."/>
            <person name="Adriana R."/>
            <person name="Vieira A."/>
            <person name="Brugerolle De Fraissinette N."/>
            <person name="Rezende De Castro R."/>
            <person name="Schneider M.P."/>
            <person name="Vasconcelos V."/>
            <person name="Leao P.N."/>
        </authorList>
    </citation>
    <scope>NUCLEOTIDE SEQUENCE</scope>
    <source>
        <strain evidence="9">LEGE 06105</strain>
    </source>
</reference>
<feature type="transmembrane region" description="Helical" evidence="7">
    <location>
        <begin position="77"/>
        <end position="97"/>
    </location>
</feature>
<dbReference type="GO" id="GO:0022857">
    <property type="term" value="F:transmembrane transporter activity"/>
    <property type="evidence" value="ECO:0007669"/>
    <property type="project" value="InterPro"/>
</dbReference>
<keyword evidence="4 7" id="KW-0812">Transmembrane</keyword>
<evidence type="ECO:0000259" key="8">
    <source>
        <dbReference type="PROSITE" id="PS50850"/>
    </source>
</evidence>
<feature type="transmembrane region" description="Helical" evidence="7">
    <location>
        <begin position="210"/>
        <end position="231"/>
    </location>
</feature>
<feature type="transmembrane region" description="Helical" evidence="7">
    <location>
        <begin position="50"/>
        <end position="70"/>
    </location>
</feature>
<evidence type="ECO:0000256" key="5">
    <source>
        <dbReference type="ARBA" id="ARBA00022989"/>
    </source>
</evidence>
<dbReference type="InterPro" id="IPR036259">
    <property type="entry name" value="MFS_trans_sf"/>
</dbReference>
<feature type="transmembrane region" description="Helical" evidence="7">
    <location>
        <begin position="169"/>
        <end position="189"/>
    </location>
</feature>
<organism evidence="9 10">
    <name type="scientific">Plectonema cf. radiosum LEGE 06105</name>
    <dbReference type="NCBI Taxonomy" id="945769"/>
    <lineage>
        <taxon>Bacteria</taxon>
        <taxon>Bacillati</taxon>
        <taxon>Cyanobacteriota</taxon>
        <taxon>Cyanophyceae</taxon>
        <taxon>Oscillatoriophycideae</taxon>
        <taxon>Oscillatoriales</taxon>
        <taxon>Microcoleaceae</taxon>
        <taxon>Plectonema</taxon>
    </lineage>
</organism>
<feature type="transmembrane region" description="Helical" evidence="7">
    <location>
        <begin position="143"/>
        <end position="163"/>
    </location>
</feature>
<name>A0A8J7F5H0_9CYAN</name>
<evidence type="ECO:0000256" key="3">
    <source>
        <dbReference type="ARBA" id="ARBA00022475"/>
    </source>
</evidence>
<dbReference type="SUPFAM" id="SSF103473">
    <property type="entry name" value="MFS general substrate transporter"/>
    <property type="match status" value="1"/>
</dbReference>
<gene>
    <name evidence="9" type="ORF">IQ247_19290</name>
</gene>
<keyword evidence="2" id="KW-0813">Transport</keyword>
<feature type="transmembrane region" description="Helical" evidence="7">
    <location>
        <begin position="12"/>
        <end position="38"/>
    </location>
</feature>
<comment type="subcellular location">
    <subcellularLocation>
        <location evidence="1">Cell membrane</location>
        <topology evidence="1">Multi-pass membrane protein</topology>
    </subcellularLocation>
</comment>
<proteinExistence type="predicted"/>
<dbReference type="EMBL" id="JADEWL010000072">
    <property type="protein sequence ID" value="MBE9214788.1"/>
    <property type="molecule type" value="Genomic_DNA"/>
</dbReference>
<keyword evidence="5 7" id="KW-1133">Transmembrane helix</keyword>
<dbReference type="GO" id="GO:0005886">
    <property type="term" value="C:plasma membrane"/>
    <property type="evidence" value="ECO:0007669"/>
    <property type="project" value="UniProtKB-SubCell"/>
</dbReference>
<feature type="transmembrane region" description="Helical" evidence="7">
    <location>
        <begin position="360"/>
        <end position="378"/>
    </location>
</feature>
<feature type="transmembrane region" description="Helical" evidence="7">
    <location>
        <begin position="274"/>
        <end position="293"/>
    </location>
</feature>
<evidence type="ECO:0000313" key="10">
    <source>
        <dbReference type="Proteomes" id="UP000620559"/>
    </source>
</evidence>